<evidence type="ECO:0008006" key="4">
    <source>
        <dbReference type="Google" id="ProtNLM"/>
    </source>
</evidence>
<accession>A0A1N6XEW2</accession>
<name>A0A1N6XEW2_AQUAC</name>
<dbReference type="RefSeq" id="WP_076429402.1">
    <property type="nucleotide sequence ID" value="NZ_FTMP01000012.1"/>
</dbReference>
<dbReference type="Proteomes" id="UP000185841">
    <property type="component" value="Unassembled WGS sequence"/>
</dbReference>
<feature type="compositionally biased region" description="Acidic residues" evidence="1">
    <location>
        <begin position="209"/>
        <end position="221"/>
    </location>
</feature>
<evidence type="ECO:0000313" key="3">
    <source>
        <dbReference type="Proteomes" id="UP000185841"/>
    </source>
</evidence>
<organism evidence="2 3">
    <name type="scientific">Aquipseudomonas alcaligenes</name>
    <name type="common">Pseudomonas alcaligenes</name>
    <dbReference type="NCBI Taxonomy" id="43263"/>
    <lineage>
        <taxon>Bacteria</taxon>
        <taxon>Pseudomonadati</taxon>
        <taxon>Pseudomonadota</taxon>
        <taxon>Gammaproteobacteria</taxon>
        <taxon>Pseudomonadales</taxon>
        <taxon>Pseudomonadaceae</taxon>
        <taxon>Aquipseudomonas</taxon>
    </lineage>
</organism>
<feature type="region of interest" description="Disordered" evidence="1">
    <location>
        <begin position="202"/>
        <end position="221"/>
    </location>
</feature>
<reference evidence="2 3" key="1">
    <citation type="submission" date="2017-01" db="EMBL/GenBank/DDBJ databases">
        <authorList>
            <person name="Mah S.A."/>
            <person name="Swanson W.J."/>
            <person name="Moy G.W."/>
            <person name="Vacquier V.D."/>
        </authorList>
    </citation>
    <scope>NUCLEOTIDE SEQUENCE [LARGE SCALE GENOMIC DNA]</scope>
    <source>
        <strain evidence="2 3">RU36E</strain>
    </source>
</reference>
<proteinExistence type="predicted"/>
<evidence type="ECO:0000313" key="2">
    <source>
        <dbReference type="EMBL" id="SIR00902.1"/>
    </source>
</evidence>
<protein>
    <recommendedName>
        <fullName evidence="4">DUF1845 domain-containing protein</fullName>
    </recommendedName>
</protein>
<dbReference type="AlphaFoldDB" id="A0A1N6XEW2"/>
<gene>
    <name evidence="2" type="ORF">SAMN05878282_112118</name>
</gene>
<evidence type="ECO:0000256" key="1">
    <source>
        <dbReference type="SAM" id="MobiDB-lite"/>
    </source>
</evidence>
<dbReference type="EMBL" id="FTMP01000012">
    <property type="protein sequence ID" value="SIR00902.1"/>
    <property type="molecule type" value="Genomic_DNA"/>
</dbReference>
<sequence>MAEKQSIPRRFKYSTPSLAGTLVLNTEQAKRFGGNTFDTLTTSLFTIDVMARKMAKHNKSFNLKAVEDAVSSLIDSMKAEIAGEIQRMEHFLAAEKITSTVTYSNPMERKFRITSPEIKRVSDLINDFDRLIVLIDTAWLHGKLDSAEADEFRSKKVKAVTKCLKSLISHGMAARAKAYASPETADVQDEISKIEAEVAAEAKDREDAEAAEEAEELAQAV</sequence>